<protein>
    <recommendedName>
        <fullName evidence="5">Tetraspanin family protein</fullName>
    </recommendedName>
</protein>
<feature type="chain" id="PRO_5047403940" description="Tetraspanin family protein" evidence="2">
    <location>
        <begin position="19"/>
        <end position="123"/>
    </location>
</feature>
<keyword evidence="1" id="KW-1133">Transmembrane helix</keyword>
<name>A0ABR2KSA1_9EUKA</name>
<keyword evidence="1" id="KW-0812">Transmembrane</keyword>
<reference evidence="3 4" key="1">
    <citation type="submission" date="2024-04" db="EMBL/GenBank/DDBJ databases">
        <title>Tritrichomonas musculus Genome.</title>
        <authorList>
            <person name="Alves-Ferreira E."/>
            <person name="Grigg M."/>
            <person name="Lorenzi H."/>
            <person name="Galac M."/>
        </authorList>
    </citation>
    <scope>NUCLEOTIDE SEQUENCE [LARGE SCALE GENOMIC DNA]</scope>
    <source>
        <strain evidence="3 4">EAF2021</strain>
    </source>
</reference>
<evidence type="ECO:0008006" key="5">
    <source>
        <dbReference type="Google" id="ProtNLM"/>
    </source>
</evidence>
<evidence type="ECO:0000256" key="2">
    <source>
        <dbReference type="SAM" id="SignalP"/>
    </source>
</evidence>
<dbReference type="InterPro" id="IPR008952">
    <property type="entry name" value="Tetraspanin_EC2_sf"/>
</dbReference>
<gene>
    <name evidence="3" type="ORF">M9Y10_022425</name>
</gene>
<keyword evidence="4" id="KW-1185">Reference proteome</keyword>
<evidence type="ECO:0000313" key="4">
    <source>
        <dbReference type="Proteomes" id="UP001470230"/>
    </source>
</evidence>
<sequence length="123" mass="14292">MLSLYLFFSLPISQKALTDITGEVWRDSFNEKIVKLIQYKYRCCGWSNITDNGIYPCPISFDSCCLNVFENYIEPRFKEICISTIFILITLFASIVVLSIYARFTNTEFLIEAVFLLNLLVED</sequence>
<evidence type="ECO:0000313" key="3">
    <source>
        <dbReference type="EMBL" id="KAK8893995.1"/>
    </source>
</evidence>
<organism evidence="3 4">
    <name type="scientific">Tritrichomonas musculus</name>
    <dbReference type="NCBI Taxonomy" id="1915356"/>
    <lineage>
        <taxon>Eukaryota</taxon>
        <taxon>Metamonada</taxon>
        <taxon>Parabasalia</taxon>
        <taxon>Tritrichomonadida</taxon>
        <taxon>Tritrichomonadidae</taxon>
        <taxon>Tritrichomonas</taxon>
    </lineage>
</organism>
<proteinExistence type="predicted"/>
<accession>A0ABR2KSA1</accession>
<dbReference type="Proteomes" id="UP001470230">
    <property type="component" value="Unassembled WGS sequence"/>
</dbReference>
<keyword evidence="2" id="KW-0732">Signal</keyword>
<dbReference type="SUPFAM" id="SSF48652">
    <property type="entry name" value="Tetraspanin"/>
    <property type="match status" value="1"/>
</dbReference>
<dbReference type="EMBL" id="JAPFFF010000003">
    <property type="protein sequence ID" value="KAK8893995.1"/>
    <property type="molecule type" value="Genomic_DNA"/>
</dbReference>
<comment type="caution">
    <text evidence="3">The sequence shown here is derived from an EMBL/GenBank/DDBJ whole genome shotgun (WGS) entry which is preliminary data.</text>
</comment>
<evidence type="ECO:0000256" key="1">
    <source>
        <dbReference type="SAM" id="Phobius"/>
    </source>
</evidence>
<feature type="signal peptide" evidence="2">
    <location>
        <begin position="1"/>
        <end position="18"/>
    </location>
</feature>
<feature type="transmembrane region" description="Helical" evidence="1">
    <location>
        <begin position="82"/>
        <end position="102"/>
    </location>
</feature>
<dbReference type="Gene3D" id="1.10.1450.10">
    <property type="entry name" value="Tetraspanin"/>
    <property type="match status" value="1"/>
</dbReference>
<keyword evidence="1" id="KW-0472">Membrane</keyword>